<evidence type="ECO:0000259" key="2">
    <source>
        <dbReference type="Pfam" id="PF00561"/>
    </source>
</evidence>
<dbReference type="EMBL" id="JADBED010000001">
    <property type="protein sequence ID" value="MBE1523325.1"/>
    <property type="molecule type" value="Genomic_DNA"/>
</dbReference>
<name>A0ABR9JBM5_9MICC</name>
<dbReference type="InterPro" id="IPR050471">
    <property type="entry name" value="AB_hydrolase"/>
</dbReference>
<keyword evidence="1" id="KW-0575">Peroxidase</keyword>
<dbReference type="RefSeq" id="WP_192594490.1">
    <property type="nucleotide sequence ID" value="NZ_BAAALJ010000017.1"/>
</dbReference>
<sequence>MTENPAVPAKAGAAENAVTLNIDDHGGEGRPVVLIHGWPLTAESWSAQIDTLIAAGFRVITYDRRGFGGSAAPGSGYDYDSFADDLERVLDDLDLEDATLVGFSMGGGEVARYAARHGVQRLHSVVFASAVPPCLMQSAQNPDGPLDAETFEQMREGLQQDPEGFYEQFTTDFLSAQGELAVSDGQREEVLALARQADHTAALGSMDAWAHTDFRADLDAVTVPALIIHGDSDAVVPFEGSGRRTHDALPGSELVVIEGAPHGVNISHSDDFNRGLIEFLVR</sequence>
<dbReference type="Proteomes" id="UP000643525">
    <property type="component" value="Unassembled WGS sequence"/>
</dbReference>
<comment type="caution">
    <text evidence="3">The sequence shown here is derived from an EMBL/GenBank/DDBJ whole genome shotgun (WGS) entry which is preliminary data.</text>
</comment>
<feature type="domain" description="AB hydrolase-1" evidence="2">
    <location>
        <begin position="31"/>
        <end position="268"/>
    </location>
</feature>
<dbReference type="SUPFAM" id="SSF53474">
    <property type="entry name" value="alpha/beta-Hydrolases"/>
    <property type="match status" value="1"/>
</dbReference>
<keyword evidence="4" id="KW-1185">Reference proteome</keyword>
<dbReference type="PRINTS" id="PR00412">
    <property type="entry name" value="EPOXHYDRLASE"/>
</dbReference>
<evidence type="ECO:0000256" key="1">
    <source>
        <dbReference type="ARBA" id="ARBA00022559"/>
    </source>
</evidence>
<proteinExistence type="predicted"/>
<dbReference type="PANTHER" id="PTHR43433">
    <property type="entry name" value="HYDROLASE, ALPHA/BETA FOLD FAMILY PROTEIN"/>
    <property type="match status" value="1"/>
</dbReference>
<reference evidence="3 4" key="1">
    <citation type="submission" date="2020-10" db="EMBL/GenBank/DDBJ databases">
        <title>Sequencing the genomes of 1000 actinobacteria strains.</title>
        <authorList>
            <person name="Klenk H.-P."/>
        </authorList>
    </citation>
    <scope>NUCLEOTIDE SEQUENCE [LARGE SCALE GENOMIC DNA]</scope>
    <source>
        <strain evidence="3 4">DSM 15666</strain>
    </source>
</reference>
<organism evidence="3 4">
    <name type="scientific">Nesterenkonia lutea</name>
    <dbReference type="NCBI Taxonomy" id="272919"/>
    <lineage>
        <taxon>Bacteria</taxon>
        <taxon>Bacillati</taxon>
        <taxon>Actinomycetota</taxon>
        <taxon>Actinomycetes</taxon>
        <taxon>Micrococcales</taxon>
        <taxon>Micrococcaceae</taxon>
        <taxon>Nesterenkonia</taxon>
    </lineage>
</organism>
<dbReference type="InterPro" id="IPR000073">
    <property type="entry name" value="AB_hydrolase_1"/>
</dbReference>
<dbReference type="PRINTS" id="PR00111">
    <property type="entry name" value="ABHYDROLASE"/>
</dbReference>
<evidence type="ECO:0000313" key="4">
    <source>
        <dbReference type="Proteomes" id="UP000643525"/>
    </source>
</evidence>
<dbReference type="Gene3D" id="3.40.50.1820">
    <property type="entry name" value="alpha/beta hydrolase"/>
    <property type="match status" value="1"/>
</dbReference>
<evidence type="ECO:0000313" key="3">
    <source>
        <dbReference type="EMBL" id="MBE1523325.1"/>
    </source>
</evidence>
<dbReference type="Pfam" id="PF00561">
    <property type="entry name" value="Abhydrolase_1"/>
    <property type="match status" value="1"/>
</dbReference>
<keyword evidence="1" id="KW-0560">Oxidoreductase</keyword>
<accession>A0ABR9JBM5</accession>
<dbReference type="InterPro" id="IPR000639">
    <property type="entry name" value="Epox_hydrolase-like"/>
</dbReference>
<dbReference type="PANTHER" id="PTHR43433:SF4">
    <property type="entry name" value="NON-HEME CHLOROPEROXIDASE-RELATED"/>
    <property type="match status" value="1"/>
</dbReference>
<gene>
    <name evidence="3" type="ORF">H4W27_000443</name>
</gene>
<protein>
    <submittedName>
        <fullName evidence="3">Pimeloyl-ACP methyl ester carboxylesterase</fullName>
    </submittedName>
</protein>
<dbReference type="InterPro" id="IPR029058">
    <property type="entry name" value="AB_hydrolase_fold"/>
</dbReference>